<dbReference type="Pfam" id="PF07687">
    <property type="entry name" value="M20_dimer"/>
    <property type="match status" value="1"/>
</dbReference>
<protein>
    <submittedName>
        <fullName evidence="7">M20/M25/M40 family metallo-hydrolase</fullName>
    </submittedName>
</protein>
<sequence>MAGCLAILNLGPGYACTMPIDPIALTRKLVDIESTTYDEGRCGVFLAEYLESLGYDVERQPVEHAPLAPGASHSGLPRFNVYARMPGINPLVTLSTHFDTVPPYFPSSEDDEYVYGRGSCDAKGILASQVAAAEKLHKNGTPVGLLYVVGEERDSAGAKVANQDGHGSRFLINGEPTENQLALATKGALRVVLTASGKMAHSAYPELGESAIDKLIDVLHDLRQADLPVDEEIGPSTLNVGLISGGRAPNVIADAAEAQLLIRLVGPSQQVKDVIEPIIGDRCKVTYSLDLAAVRMKRIAGWPTMVAKYATDISSLTAWGEPLLLGPGTIHVAHTEHERVLKRELLEAVDKYAELAASLLR</sequence>
<dbReference type="Gene3D" id="3.40.630.10">
    <property type="entry name" value="Zn peptidases"/>
    <property type="match status" value="1"/>
</dbReference>
<dbReference type="SUPFAM" id="SSF55031">
    <property type="entry name" value="Bacterial exopeptidase dimerisation domain"/>
    <property type="match status" value="1"/>
</dbReference>
<dbReference type="InterPro" id="IPR002933">
    <property type="entry name" value="Peptidase_M20"/>
</dbReference>
<comment type="similarity">
    <text evidence="2">Belongs to the peptidase M20A family.</text>
</comment>
<keyword evidence="4" id="KW-0378">Hydrolase</keyword>
<dbReference type="Gene3D" id="3.30.70.360">
    <property type="match status" value="1"/>
</dbReference>
<evidence type="ECO:0000256" key="4">
    <source>
        <dbReference type="ARBA" id="ARBA00022801"/>
    </source>
</evidence>
<keyword evidence="3" id="KW-0479">Metal-binding</keyword>
<feature type="domain" description="Peptidase M20 dimerisation" evidence="6">
    <location>
        <begin position="184"/>
        <end position="276"/>
    </location>
</feature>
<dbReference type="PANTHER" id="PTHR43808">
    <property type="entry name" value="ACETYLORNITHINE DEACETYLASE"/>
    <property type="match status" value="1"/>
</dbReference>
<comment type="cofactor">
    <cofactor evidence="1">
        <name>Zn(2+)</name>
        <dbReference type="ChEBI" id="CHEBI:29105"/>
    </cofactor>
</comment>
<evidence type="ECO:0000313" key="8">
    <source>
        <dbReference type="Proteomes" id="UP001634747"/>
    </source>
</evidence>
<organism evidence="7 8">
    <name type="scientific">Terriglobus aquaticus</name>
    <dbReference type="NCBI Taxonomy" id="940139"/>
    <lineage>
        <taxon>Bacteria</taxon>
        <taxon>Pseudomonadati</taxon>
        <taxon>Acidobacteriota</taxon>
        <taxon>Terriglobia</taxon>
        <taxon>Terriglobales</taxon>
        <taxon>Acidobacteriaceae</taxon>
        <taxon>Terriglobus</taxon>
    </lineage>
</organism>
<dbReference type="InterPro" id="IPR050072">
    <property type="entry name" value="Peptidase_M20A"/>
</dbReference>
<dbReference type="PANTHER" id="PTHR43808:SF8">
    <property type="entry name" value="PEPTIDASE M20 DIMERISATION DOMAIN-CONTAINING PROTEIN"/>
    <property type="match status" value="1"/>
</dbReference>
<dbReference type="SUPFAM" id="SSF53187">
    <property type="entry name" value="Zn-dependent exopeptidases"/>
    <property type="match status" value="1"/>
</dbReference>
<keyword evidence="8" id="KW-1185">Reference proteome</keyword>
<keyword evidence="5" id="KW-0862">Zinc</keyword>
<dbReference type="Pfam" id="PF01546">
    <property type="entry name" value="Peptidase_M20"/>
    <property type="match status" value="1"/>
</dbReference>
<comment type="caution">
    <text evidence="7">The sequence shown here is derived from an EMBL/GenBank/DDBJ whole genome shotgun (WGS) entry which is preliminary data.</text>
</comment>
<dbReference type="RefSeq" id="WP_409446095.1">
    <property type="nucleotide sequence ID" value="NZ_JBJYXY010000001.1"/>
</dbReference>
<evidence type="ECO:0000259" key="6">
    <source>
        <dbReference type="Pfam" id="PF07687"/>
    </source>
</evidence>
<name>A0ABW9KLU4_9BACT</name>
<dbReference type="EMBL" id="JBJYXY010000001">
    <property type="protein sequence ID" value="MFN2976042.1"/>
    <property type="molecule type" value="Genomic_DNA"/>
</dbReference>
<accession>A0ABW9KLU4</accession>
<proteinExistence type="inferred from homology"/>
<evidence type="ECO:0000256" key="3">
    <source>
        <dbReference type="ARBA" id="ARBA00022723"/>
    </source>
</evidence>
<gene>
    <name evidence="7" type="ORF">ACK2TP_09730</name>
</gene>
<evidence type="ECO:0000256" key="2">
    <source>
        <dbReference type="ARBA" id="ARBA00006247"/>
    </source>
</evidence>
<evidence type="ECO:0000313" key="7">
    <source>
        <dbReference type="EMBL" id="MFN2976042.1"/>
    </source>
</evidence>
<dbReference type="InterPro" id="IPR036264">
    <property type="entry name" value="Bact_exopeptidase_dim_dom"/>
</dbReference>
<dbReference type="InterPro" id="IPR011650">
    <property type="entry name" value="Peptidase_M20_dimer"/>
</dbReference>
<evidence type="ECO:0000256" key="5">
    <source>
        <dbReference type="ARBA" id="ARBA00022833"/>
    </source>
</evidence>
<reference evidence="7 8" key="1">
    <citation type="submission" date="2024-12" db="EMBL/GenBank/DDBJ databases">
        <authorList>
            <person name="Lee Y."/>
        </authorList>
    </citation>
    <scope>NUCLEOTIDE SEQUENCE [LARGE SCALE GENOMIC DNA]</scope>
    <source>
        <strain evidence="7 8">03SUJ4</strain>
    </source>
</reference>
<evidence type="ECO:0000256" key="1">
    <source>
        <dbReference type="ARBA" id="ARBA00001947"/>
    </source>
</evidence>
<dbReference type="Proteomes" id="UP001634747">
    <property type="component" value="Unassembled WGS sequence"/>
</dbReference>